<feature type="compositionally biased region" description="Polar residues" evidence="7">
    <location>
        <begin position="65"/>
        <end position="76"/>
    </location>
</feature>
<evidence type="ECO:0000313" key="10">
    <source>
        <dbReference type="Proteomes" id="UP000054399"/>
    </source>
</evidence>
<dbReference type="RefSeq" id="XP_066616284.1">
    <property type="nucleotide sequence ID" value="XM_066755998.1"/>
</dbReference>
<feature type="compositionally biased region" description="Polar residues" evidence="7">
    <location>
        <begin position="239"/>
        <end position="250"/>
    </location>
</feature>
<dbReference type="CDD" id="cd00067">
    <property type="entry name" value="GAL4"/>
    <property type="match status" value="1"/>
</dbReference>
<feature type="compositionally biased region" description="Low complexity" evidence="7">
    <location>
        <begin position="36"/>
        <end position="52"/>
    </location>
</feature>
<organism evidence="9 10">
    <name type="scientific">Cryptococcus tetragattii IND107</name>
    <dbReference type="NCBI Taxonomy" id="1296105"/>
    <lineage>
        <taxon>Eukaryota</taxon>
        <taxon>Fungi</taxon>
        <taxon>Dikarya</taxon>
        <taxon>Basidiomycota</taxon>
        <taxon>Agaricomycotina</taxon>
        <taxon>Tremellomycetes</taxon>
        <taxon>Tremellales</taxon>
        <taxon>Cryptococcaceae</taxon>
        <taxon>Cryptococcus</taxon>
        <taxon>Cryptococcus gattii species complex</taxon>
    </lineage>
</organism>
<dbReference type="SUPFAM" id="SSF57701">
    <property type="entry name" value="Zn2/Cys6 DNA-binding domain"/>
    <property type="match status" value="1"/>
</dbReference>
<accession>A0ABR3C0A1</accession>
<dbReference type="InterPro" id="IPR051430">
    <property type="entry name" value="Fungal_TF_Env_Response"/>
</dbReference>
<dbReference type="PANTHER" id="PTHR31944:SF131">
    <property type="entry name" value="HEME-RESPONSIVE ZINC FINGER TRANSCRIPTION FACTOR HAP1"/>
    <property type="match status" value="1"/>
</dbReference>
<keyword evidence="10" id="KW-1185">Reference proteome</keyword>
<keyword evidence="2" id="KW-0862">Zinc</keyword>
<keyword evidence="3" id="KW-0805">Transcription regulation</keyword>
<proteinExistence type="predicted"/>
<dbReference type="PANTHER" id="PTHR31944">
    <property type="entry name" value="HEME-RESPONSIVE ZINC FINGER TRANSCRIPTION FACTOR HAP1"/>
    <property type="match status" value="1"/>
</dbReference>
<keyword evidence="1" id="KW-0479">Metal-binding</keyword>
<keyword evidence="4" id="KW-0238">DNA-binding</keyword>
<feature type="region of interest" description="Disordered" evidence="7">
    <location>
        <begin position="99"/>
        <end position="166"/>
    </location>
</feature>
<feature type="compositionally biased region" description="Low complexity" evidence="7">
    <location>
        <begin position="101"/>
        <end position="111"/>
    </location>
</feature>
<evidence type="ECO:0000256" key="1">
    <source>
        <dbReference type="ARBA" id="ARBA00022723"/>
    </source>
</evidence>
<dbReference type="Pfam" id="PF00172">
    <property type="entry name" value="Zn_clus"/>
    <property type="match status" value="1"/>
</dbReference>
<feature type="region of interest" description="Disordered" evidence="7">
    <location>
        <begin position="307"/>
        <end position="332"/>
    </location>
</feature>
<dbReference type="InterPro" id="IPR036864">
    <property type="entry name" value="Zn2-C6_fun-type_DNA-bd_sf"/>
</dbReference>
<name>A0ABR3C0A1_9TREE</name>
<keyword evidence="5" id="KW-0804">Transcription</keyword>
<evidence type="ECO:0000256" key="5">
    <source>
        <dbReference type="ARBA" id="ARBA00023163"/>
    </source>
</evidence>
<evidence type="ECO:0000256" key="3">
    <source>
        <dbReference type="ARBA" id="ARBA00023015"/>
    </source>
</evidence>
<keyword evidence="6" id="KW-0539">Nucleus</keyword>
<dbReference type="Gene3D" id="4.10.240.10">
    <property type="entry name" value="Zn(2)-C6 fungal-type DNA-binding domain"/>
    <property type="match status" value="1"/>
</dbReference>
<dbReference type="EMBL" id="ATAM02000002">
    <property type="protein sequence ID" value="KAL0254063.1"/>
    <property type="molecule type" value="Genomic_DNA"/>
</dbReference>
<evidence type="ECO:0000256" key="2">
    <source>
        <dbReference type="ARBA" id="ARBA00022833"/>
    </source>
</evidence>
<protein>
    <recommendedName>
        <fullName evidence="8">Zn(2)-C6 fungal-type domain-containing protein</fullName>
    </recommendedName>
</protein>
<evidence type="ECO:0000256" key="7">
    <source>
        <dbReference type="SAM" id="MobiDB-lite"/>
    </source>
</evidence>
<dbReference type="InterPro" id="IPR001138">
    <property type="entry name" value="Zn2Cys6_DnaBD"/>
</dbReference>
<feature type="region of interest" description="Disordered" evidence="7">
    <location>
        <begin position="239"/>
        <end position="262"/>
    </location>
</feature>
<dbReference type="GeneID" id="91988300"/>
<evidence type="ECO:0000259" key="8">
    <source>
        <dbReference type="PROSITE" id="PS50048"/>
    </source>
</evidence>
<evidence type="ECO:0000313" key="9">
    <source>
        <dbReference type="EMBL" id="KAL0254063.1"/>
    </source>
</evidence>
<evidence type="ECO:0000256" key="4">
    <source>
        <dbReference type="ARBA" id="ARBA00023125"/>
    </source>
</evidence>
<dbReference type="SMART" id="SM00066">
    <property type="entry name" value="GAL4"/>
    <property type="match status" value="1"/>
</dbReference>
<feature type="domain" description="Zn(2)-C6 fungal-type" evidence="8">
    <location>
        <begin position="270"/>
        <end position="302"/>
    </location>
</feature>
<feature type="compositionally biased region" description="Basic and acidic residues" evidence="7">
    <location>
        <begin position="313"/>
        <end position="332"/>
    </location>
</feature>
<reference evidence="9 10" key="2">
    <citation type="submission" date="2024-01" db="EMBL/GenBank/DDBJ databases">
        <title>Comparative genomics of Cryptococcus and Kwoniella reveals pathogenesis evolution and contrasting modes of karyotype evolution via chromosome fusion or intercentromeric recombination.</title>
        <authorList>
            <person name="Coelho M.A."/>
            <person name="David-Palma M."/>
            <person name="Shea T."/>
            <person name="Bowers K."/>
            <person name="Mcginley-Smith S."/>
            <person name="Mohammad A.W."/>
            <person name="Gnirke A."/>
            <person name="Yurkov A.M."/>
            <person name="Nowrousian M."/>
            <person name="Sun S."/>
            <person name="Cuomo C.A."/>
            <person name="Heitman J."/>
        </authorList>
    </citation>
    <scope>NUCLEOTIDE SEQUENCE [LARGE SCALE GENOMIC DNA]</scope>
    <source>
        <strain evidence="9 10">IND107</strain>
    </source>
</reference>
<dbReference type="Proteomes" id="UP000054399">
    <property type="component" value="Unassembled WGS sequence"/>
</dbReference>
<dbReference type="PROSITE" id="PS00463">
    <property type="entry name" value="ZN2_CY6_FUNGAL_1"/>
    <property type="match status" value="1"/>
</dbReference>
<gene>
    <name evidence="9" type="ORF">I308_101442</name>
</gene>
<feature type="region of interest" description="Disordered" evidence="7">
    <location>
        <begin position="1"/>
        <end position="84"/>
    </location>
</feature>
<reference evidence="10" key="1">
    <citation type="submission" date="2015-01" db="EMBL/GenBank/DDBJ databases">
        <title>The Genome Sequence of Cryptococcus gattii MMRL2647.</title>
        <authorList>
            <consortium name="The Broad Institute Genomics Platform"/>
            <person name="Cuomo C."/>
            <person name="Litvintseva A."/>
            <person name="Chen Y."/>
            <person name="Heitman J."/>
            <person name="Sun S."/>
            <person name="Springer D."/>
            <person name="Dromer F."/>
            <person name="Young S."/>
            <person name="Zeng Q."/>
            <person name="Gargeya S."/>
            <person name="Abouelleil A."/>
            <person name="Alvarado L."/>
            <person name="Chapman S.B."/>
            <person name="Gainer-Dewar J."/>
            <person name="Goldberg J."/>
            <person name="Griggs A."/>
            <person name="Gujja S."/>
            <person name="Hansen M."/>
            <person name="Howarth C."/>
            <person name="Imamovic A."/>
            <person name="Larimer J."/>
            <person name="Murphy C."/>
            <person name="Naylor J."/>
            <person name="Pearson M."/>
            <person name="Priest M."/>
            <person name="Roberts A."/>
            <person name="Saif S."/>
            <person name="Shea T."/>
            <person name="Sykes S."/>
            <person name="Wortman J."/>
            <person name="Nusbaum C."/>
            <person name="Birren B."/>
        </authorList>
    </citation>
    <scope>NUCLEOTIDE SEQUENCE [LARGE SCALE GENOMIC DNA]</scope>
    <source>
        <strain evidence="10">IND107</strain>
    </source>
</reference>
<evidence type="ECO:0000256" key="6">
    <source>
        <dbReference type="ARBA" id="ARBA00023242"/>
    </source>
</evidence>
<sequence>MARSRRCTGDTFEGSMLGSEMQSRSPHNATDFLVEPSSSAPRSAAHPPLSSSGRELVDGRLPNLPSITDWNSTETPRSGPIKPTLSSLVSNFRFLPPPFPSASSSTRPFTAGPSRSNLGVSTAPRHPLPPRAVTQPQPPTQRLIPPIRSNSKSQTQPPLPGAVASPSMRTLTQPLYPPFARGPSKPIAHESQDLRCPEHMPNSIAPIHPAYHDPPAWQGQVPVGTRFHLPQVHPPPFYSLSSPESSTNSREGLDVEPVGSNRQRKRQLISCYPCRKRKIRCDGRRPVCEQCERRKIVNQCGYAESIKRRKRVKDSGGDDREMRKEGDEDIRQ</sequence>
<comment type="caution">
    <text evidence="9">The sequence shown here is derived from an EMBL/GenBank/DDBJ whole genome shotgun (WGS) entry which is preliminary data.</text>
</comment>
<dbReference type="PROSITE" id="PS50048">
    <property type="entry name" value="ZN2_CY6_FUNGAL_2"/>
    <property type="match status" value="1"/>
</dbReference>